<evidence type="ECO:0000256" key="6">
    <source>
        <dbReference type="RuleBase" id="RU003512"/>
    </source>
</evidence>
<evidence type="ECO:0000313" key="9">
    <source>
        <dbReference type="EMBL" id="AMC99981.1"/>
    </source>
</evidence>
<keyword evidence="5 8" id="KW-0732">Signal</keyword>
<dbReference type="Gene3D" id="3.40.50.1980">
    <property type="entry name" value="Nitrogenase molybdenum iron protein domain"/>
    <property type="match status" value="2"/>
</dbReference>
<evidence type="ECO:0000256" key="3">
    <source>
        <dbReference type="ARBA" id="ARBA00022448"/>
    </source>
</evidence>
<keyword evidence="3 6" id="KW-0813">Transport</keyword>
<dbReference type="Pfam" id="PF01297">
    <property type="entry name" value="ZnuA"/>
    <property type="match status" value="1"/>
</dbReference>
<evidence type="ECO:0000256" key="8">
    <source>
        <dbReference type="SAM" id="SignalP"/>
    </source>
</evidence>
<dbReference type="PRINTS" id="PR00690">
    <property type="entry name" value="ADHESNFAMILY"/>
</dbReference>
<evidence type="ECO:0000256" key="7">
    <source>
        <dbReference type="SAM" id="MobiDB-lite"/>
    </source>
</evidence>
<gene>
    <name evidence="9" type="ORF">LOKO_00900</name>
</gene>
<keyword evidence="4" id="KW-0479">Metal-binding</keyword>
<proteinExistence type="inferred from homology"/>
<reference evidence="9 10" key="2">
    <citation type="submission" date="2016-02" db="EMBL/GenBank/DDBJ databases">
        <authorList>
            <person name="Wen L."/>
            <person name="He K."/>
            <person name="Yang H."/>
        </authorList>
    </citation>
    <scope>NUCLEOTIDE SEQUENCE [LARGE SCALE GENOMIC DNA]</scope>
    <source>
        <strain evidence="9 10">AGD 8-3</strain>
    </source>
</reference>
<comment type="similarity">
    <text evidence="2 6">Belongs to the bacterial solute-binding protein 9 family.</text>
</comment>
<dbReference type="GO" id="GO:0030313">
    <property type="term" value="C:cell envelope"/>
    <property type="evidence" value="ECO:0007669"/>
    <property type="project" value="UniProtKB-SubCell"/>
</dbReference>
<dbReference type="InterPro" id="IPR006128">
    <property type="entry name" value="Lipoprotein_PsaA-like"/>
</dbReference>
<organism evidence="9 10">
    <name type="scientific">Halomonas chromatireducens</name>
    <dbReference type="NCBI Taxonomy" id="507626"/>
    <lineage>
        <taxon>Bacteria</taxon>
        <taxon>Pseudomonadati</taxon>
        <taxon>Pseudomonadota</taxon>
        <taxon>Gammaproteobacteria</taxon>
        <taxon>Oceanospirillales</taxon>
        <taxon>Halomonadaceae</taxon>
        <taxon>Halomonas</taxon>
    </lineage>
</organism>
<evidence type="ECO:0000256" key="4">
    <source>
        <dbReference type="ARBA" id="ARBA00022723"/>
    </source>
</evidence>
<evidence type="ECO:0000256" key="1">
    <source>
        <dbReference type="ARBA" id="ARBA00004196"/>
    </source>
</evidence>
<dbReference type="GO" id="GO:0030001">
    <property type="term" value="P:metal ion transport"/>
    <property type="evidence" value="ECO:0007669"/>
    <property type="project" value="InterPro"/>
</dbReference>
<dbReference type="RefSeq" id="WP_066445584.1">
    <property type="nucleotide sequence ID" value="NZ_CP014226.1"/>
</dbReference>
<feature type="signal peptide" evidence="8">
    <location>
        <begin position="1"/>
        <end position="26"/>
    </location>
</feature>
<dbReference type="STRING" id="507626.LOKO_00900"/>
<feature type="chain" id="PRO_5007066802" evidence="8">
    <location>
        <begin position="27"/>
        <end position="331"/>
    </location>
</feature>
<dbReference type="PRINTS" id="PR00691">
    <property type="entry name" value="ADHESINB"/>
</dbReference>
<protein>
    <submittedName>
        <fullName evidence="9">Putative periplasmic iron-binding protein</fullName>
    </submittedName>
</protein>
<dbReference type="PANTHER" id="PTHR42953">
    <property type="entry name" value="HIGH-AFFINITY ZINC UPTAKE SYSTEM PROTEIN ZNUA-RELATED"/>
    <property type="match status" value="1"/>
</dbReference>
<comment type="subcellular location">
    <subcellularLocation>
        <location evidence="1">Cell envelope</location>
    </subcellularLocation>
</comment>
<dbReference type="InterPro" id="IPR006127">
    <property type="entry name" value="ZnuA-like"/>
</dbReference>
<dbReference type="PATRIC" id="fig|507626.3.peg.894"/>
<evidence type="ECO:0000256" key="2">
    <source>
        <dbReference type="ARBA" id="ARBA00011028"/>
    </source>
</evidence>
<feature type="region of interest" description="Disordered" evidence="7">
    <location>
        <begin position="300"/>
        <end position="331"/>
    </location>
</feature>
<dbReference type="Proteomes" id="UP000063387">
    <property type="component" value="Chromosome"/>
</dbReference>
<name>A0A0X8HC83_9GAMM</name>
<feature type="compositionally biased region" description="Acidic residues" evidence="7">
    <location>
        <begin position="300"/>
        <end position="323"/>
    </location>
</feature>
<evidence type="ECO:0000256" key="5">
    <source>
        <dbReference type="ARBA" id="ARBA00022729"/>
    </source>
</evidence>
<dbReference type="AlphaFoldDB" id="A0A0X8HC83"/>
<accession>A0A0X8HC83</accession>
<dbReference type="InterPro" id="IPR050492">
    <property type="entry name" value="Bact_metal-bind_prot9"/>
</dbReference>
<dbReference type="InterPro" id="IPR006129">
    <property type="entry name" value="AdhesinB"/>
</dbReference>
<dbReference type="EMBL" id="CP014226">
    <property type="protein sequence ID" value="AMC99981.1"/>
    <property type="molecule type" value="Genomic_DNA"/>
</dbReference>
<evidence type="ECO:0000313" key="10">
    <source>
        <dbReference type="Proteomes" id="UP000063387"/>
    </source>
</evidence>
<dbReference type="KEGG" id="hco:LOKO_00900"/>
<dbReference type="OrthoDB" id="9793396at2"/>
<dbReference type="GO" id="GO:0046872">
    <property type="term" value="F:metal ion binding"/>
    <property type="evidence" value="ECO:0007669"/>
    <property type="project" value="UniProtKB-KW"/>
</dbReference>
<dbReference type="PANTHER" id="PTHR42953:SF1">
    <property type="entry name" value="METAL-BINDING PROTEIN HI_0362-RELATED"/>
    <property type="match status" value="1"/>
</dbReference>
<reference evidence="9 10" key="1">
    <citation type="journal article" date="2016" name="Genome Announc.">
        <title>Draft Genome Sequence of 'Halomonas chromatireducens' Strain AGD 8-3, a Haloalkaliphilic Chromate- and Selenite-Reducing Gammaproteobacterium.</title>
        <authorList>
            <person name="Sharko F.S."/>
            <person name="Shapovalova A.A."/>
            <person name="Tsygankova S.V."/>
            <person name="Komova A.V."/>
            <person name="Boulygina E.S."/>
            <person name="Teslyuk A.B."/>
            <person name="Gotovtsev P.M."/>
            <person name="Namsaraev Z.B."/>
            <person name="Khijniak T.V."/>
            <person name="Nedoluzhko A.V."/>
            <person name="Vasilov R.G."/>
        </authorList>
    </citation>
    <scope>NUCLEOTIDE SEQUENCE [LARGE SCALE GENOMIC DNA]</scope>
    <source>
        <strain evidence="9 10">AGD 8-3</strain>
    </source>
</reference>
<sequence>MRPSRHALLWLALPLAAMAGTSQAVASPKVVATFSILGDLVAQVGGDDIRLVTLTPPGAEVHEWELTPNNFIALEDAKLVFYNGYQLEQWMRQVHATVGNQAPLVPLAEASEYPTLPIVTGDYSGEPDPHLWMDPRAAAAYVQVIAETLAELHPDAADNFHARAETARDILAALHKEITKILADIPEEQRLLITSEAAFVYFADAYGFRHDGIWGTNAETEGSPQQMMRIIDLVNEAQPASLFWESTISDRYVSSIASDTGLAVSGPLYVDSLSEPDGEAANYVSLMKHNASLIRTALLGDEEIADDKEEDHESRDEEDEEKDDEKSDSEA</sequence>
<keyword evidence="10" id="KW-1185">Reference proteome</keyword>
<dbReference type="SUPFAM" id="SSF53807">
    <property type="entry name" value="Helical backbone' metal receptor"/>
    <property type="match status" value="1"/>
</dbReference>
<dbReference type="GO" id="GO:0007155">
    <property type="term" value="P:cell adhesion"/>
    <property type="evidence" value="ECO:0007669"/>
    <property type="project" value="InterPro"/>
</dbReference>